<organism evidence="1 2">
    <name type="scientific">Candidatus Woesebacteria bacterium GW2011_GWA2_44_33</name>
    <dbReference type="NCBI Taxonomy" id="1618564"/>
    <lineage>
        <taxon>Bacteria</taxon>
        <taxon>Candidatus Woeseibacteriota</taxon>
    </lineage>
</organism>
<accession>A0A0G1M6V8</accession>
<comment type="caution">
    <text evidence="1">The sequence shown here is derived from an EMBL/GenBank/DDBJ whole genome shotgun (WGS) entry which is preliminary data.</text>
</comment>
<sequence>MDKTGKIIRFRNNGTKYITEYLGDNFVSDKSPNGLIKGVAMFRVWNERDVNSLGCVSFTISLLVGLTRTGFPSKYKENVLVNLLNYLPFNLEKCIEIYPNCYEYRFDSGLDEDVEE</sequence>
<protein>
    <submittedName>
        <fullName evidence="1">Uncharacterized protein</fullName>
    </submittedName>
</protein>
<proteinExistence type="predicted"/>
<dbReference type="EMBL" id="LCIY01000003">
    <property type="protein sequence ID" value="KKT67629.1"/>
    <property type="molecule type" value="Genomic_DNA"/>
</dbReference>
<gene>
    <name evidence="1" type="ORF">UW60_C0003G0037</name>
</gene>
<reference evidence="1 2" key="1">
    <citation type="journal article" date="2015" name="Nature">
        <title>rRNA introns, odd ribosomes, and small enigmatic genomes across a large radiation of phyla.</title>
        <authorList>
            <person name="Brown C.T."/>
            <person name="Hug L.A."/>
            <person name="Thomas B.C."/>
            <person name="Sharon I."/>
            <person name="Castelle C.J."/>
            <person name="Singh A."/>
            <person name="Wilkins M.J."/>
            <person name="Williams K.H."/>
            <person name="Banfield J.F."/>
        </authorList>
    </citation>
    <scope>NUCLEOTIDE SEQUENCE [LARGE SCALE GENOMIC DNA]</scope>
</reference>
<dbReference type="Proteomes" id="UP000034826">
    <property type="component" value="Unassembled WGS sequence"/>
</dbReference>
<name>A0A0G1M6V8_9BACT</name>
<dbReference type="AlphaFoldDB" id="A0A0G1M6V8"/>
<evidence type="ECO:0000313" key="2">
    <source>
        <dbReference type="Proteomes" id="UP000034826"/>
    </source>
</evidence>
<evidence type="ECO:0000313" key="1">
    <source>
        <dbReference type="EMBL" id="KKT67629.1"/>
    </source>
</evidence>